<name>A0A9D2UV06_9ACTN</name>
<dbReference type="EMBL" id="DYWI01000004">
    <property type="protein sequence ID" value="HJF64538.1"/>
    <property type="molecule type" value="Genomic_DNA"/>
</dbReference>
<gene>
    <name evidence="1" type="ORF">K8U77_00260</name>
</gene>
<reference evidence="1" key="1">
    <citation type="journal article" date="2021" name="PeerJ">
        <title>Extensive microbial diversity within the chicken gut microbiome revealed by metagenomics and culture.</title>
        <authorList>
            <person name="Gilroy R."/>
            <person name="Ravi A."/>
            <person name="Getino M."/>
            <person name="Pursley I."/>
            <person name="Horton D.L."/>
            <person name="Alikhan N.F."/>
            <person name="Baker D."/>
            <person name="Gharbi K."/>
            <person name="Hall N."/>
            <person name="Watson M."/>
            <person name="Adriaenssens E.M."/>
            <person name="Foster-Nyarko E."/>
            <person name="Jarju S."/>
            <person name="Secka A."/>
            <person name="Antonio M."/>
            <person name="Oren A."/>
            <person name="Chaudhuri R.R."/>
            <person name="La Ragione R."/>
            <person name="Hildebrand F."/>
            <person name="Pallen M.J."/>
        </authorList>
    </citation>
    <scope>NUCLEOTIDE SEQUENCE</scope>
    <source>
        <strain evidence="1">ChiGjej6B6-11269</strain>
    </source>
</reference>
<protein>
    <submittedName>
        <fullName evidence="1">Uncharacterized protein</fullName>
    </submittedName>
</protein>
<evidence type="ECO:0000313" key="2">
    <source>
        <dbReference type="Proteomes" id="UP000786989"/>
    </source>
</evidence>
<dbReference type="AlphaFoldDB" id="A0A9D2UV06"/>
<accession>A0A9D2UV06</accession>
<organism evidence="1 2">
    <name type="scientific">Slackia equolifaciens</name>
    <dbReference type="NCBI Taxonomy" id="498718"/>
    <lineage>
        <taxon>Bacteria</taxon>
        <taxon>Bacillati</taxon>
        <taxon>Actinomycetota</taxon>
        <taxon>Coriobacteriia</taxon>
        <taxon>Eggerthellales</taxon>
        <taxon>Eggerthellaceae</taxon>
        <taxon>Slackia</taxon>
    </lineage>
</organism>
<evidence type="ECO:0000313" key="1">
    <source>
        <dbReference type="EMBL" id="HJF64538.1"/>
    </source>
</evidence>
<reference evidence="1" key="2">
    <citation type="submission" date="2021-09" db="EMBL/GenBank/DDBJ databases">
        <authorList>
            <person name="Gilroy R."/>
        </authorList>
    </citation>
    <scope>NUCLEOTIDE SEQUENCE</scope>
    <source>
        <strain evidence="1">ChiGjej6B6-11269</strain>
    </source>
</reference>
<proteinExistence type="predicted"/>
<dbReference type="Proteomes" id="UP000786989">
    <property type="component" value="Unassembled WGS sequence"/>
</dbReference>
<comment type="caution">
    <text evidence="1">The sequence shown here is derived from an EMBL/GenBank/DDBJ whole genome shotgun (WGS) entry which is preliminary data.</text>
</comment>
<sequence length="69" mass="7869">MATESFFKTFRSTPEGWLQVAQDMMSDEPSRIQQEILSMPHNTVRAGKDVSFEELFEEFGSKAVSHASR</sequence>